<feature type="transmembrane region" description="Helical" evidence="1">
    <location>
        <begin position="313"/>
        <end position="341"/>
    </location>
</feature>
<sequence length="789" mass="77926">MTFAVRRAGQQATRLLLVLFAALIVVLGVGGMEGLSARLVDEGVRRIADVAEPGTRAAEVIAIDAQDRGAQDRRVRSAIAEAFPGVPVAVSRLAVSEISVGNPDAVQAIGGDAVTGRGTLKEGAWPSGPGEASVLSAAAQRRGWRLGDRIRLDAAASGGDVTVTVVGIWTAKDPADPAWAGDPAVGSGDSNGAAGPVLVTDQDMARLGTTPTTTWTIRPTALSATTLDAYRNGLAALAQLPAKVDPDNRSSTRVGGAFGDLLDRLTAAVTVARGTLIVPSAIIVALGAVALAVILAALAGVRREELGLRRARGASAFGIAGHAAAETAVVTIAGAVLAILALRPVAPPGAGTLGAAALTVVVAAGIAAVCALRASDPAHRVRSDAGRPLLCVLLLPLVVLALIAGFAVWQLFAQGGVLAPDGSADPVASASGAASLLACALAVPLLAVLAAAIAERAARGGRGIVPVLPLRQIARRAGLTAVAILCLALAAGSATLALGAGPLAAAADRAAARAALGLDVRVAVDGQHDAPLTAGDAGALPSVSRASDVLQRDAVVGADTIGFVAADPAALPVPAAVVRVLSAPRDRTFPVAITASLADRLGAAVGTRFTATLQPDGAALVSTVVAILPDIPGIGAVPGILADLAATRVALGDHAAGDGPANELWVSTDDPAAVAAVVRSRASAPVRILTPDTVSVAPVTATSTVLLGIGSAAAALLGVLGFVAATASDRARRTEERRVLRSLGLAPARQRAARAGEVLGVAVFAVLGGAAAGAVVTAVVLPVMWGSGA</sequence>
<keyword evidence="1" id="KW-0472">Membrane</keyword>
<feature type="transmembrane region" description="Helical" evidence="1">
    <location>
        <begin position="432"/>
        <end position="454"/>
    </location>
</feature>
<dbReference type="RefSeq" id="WP_308487517.1">
    <property type="nucleotide sequence ID" value="NZ_JAVFCB010000001.1"/>
</dbReference>
<dbReference type="InterPro" id="IPR050250">
    <property type="entry name" value="Macrolide_Exporter_MacB"/>
</dbReference>
<keyword evidence="1" id="KW-1133">Transmembrane helix</keyword>
<comment type="caution">
    <text evidence="2">The sequence shown here is derived from an EMBL/GenBank/DDBJ whole genome shotgun (WGS) entry which is preliminary data.</text>
</comment>
<organism evidence="2 3">
    <name type="scientific">Microbacterium capsulatum</name>
    <dbReference type="NCBI Taxonomy" id="3041921"/>
    <lineage>
        <taxon>Bacteria</taxon>
        <taxon>Bacillati</taxon>
        <taxon>Actinomycetota</taxon>
        <taxon>Actinomycetes</taxon>
        <taxon>Micrococcales</taxon>
        <taxon>Microbacteriaceae</taxon>
        <taxon>Microbacterium</taxon>
    </lineage>
</organism>
<feature type="transmembrane region" description="Helical" evidence="1">
    <location>
        <begin position="353"/>
        <end position="372"/>
    </location>
</feature>
<evidence type="ECO:0000313" key="3">
    <source>
        <dbReference type="Proteomes" id="UP001230289"/>
    </source>
</evidence>
<evidence type="ECO:0000313" key="2">
    <source>
        <dbReference type="EMBL" id="MDQ4212584.1"/>
    </source>
</evidence>
<dbReference type="PANTHER" id="PTHR30572:SF4">
    <property type="entry name" value="ABC TRANSPORTER PERMEASE YTRF"/>
    <property type="match status" value="1"/>
</dbReference>
<protein>
    <recommendedName>
        <fullName evidence="4">FtsX-like permease family protein</fullName>
    </recommendedName>
</protein>
<dbReference type="Proteomes" id="UP001230289">
    <property type="component" value="Unassembled WGS sequence"/>
</dbReference>
<feature type="transmembrane region" description="Helical" evidence="1">
    <location>
        <begin position="758"/>
        <end position="785"/>
    </location>
</feature>
<feature type="transmembrane region" description="Helical" evidence="1">
    <location>
        <begin position="479"/>
        <end position="500"/>
    </location>
</feature>
<dbReference type="PANTHER" id="PTHR30572">
    <property type="entry name" value="MEMBRANE COMPONENT OF TRANSPORTER-RELATED"/>
    <property type="match status" value="1"/>
</dbReference>
<name>A0ABU0XCZ8_9MICO</name>
<feature type="transmembrane region" description="Helical" evidence="1">
    <location>
        <begin position="276"/>
        <end position="301"/>
    </location>
</feature>
<feature type="transmembrane region" description="Helical" evidence="1">
    <location>
        <begin position="392"/>
        <end position="412"/>
    </location>
</feature>
<keyword evidence="3" id="KW-1185">Reference proteome</keyword>
<evidence type="ECO:0008006" key="4">
    <source>
        <dbReference type="Google" id="ProtNLM"/>
    </source>
</evidence>
<reference evidence="2 3" key="1">
    <citation type="submission" date="2023-08" db="EMBL/GenBank/DDBJ databases">
        <title>Microbacterium sp. nov., isolated from a waste landfill.</title>
        <authorList>
            <person name="Wen W."/>
        </authorList>
    </citation>
    <scope>NUCLEOTIDE SEQUENCE [LARGE SCALE GENOMIC DNA]</scope>
    <source>
        <strain evidence="2 3">ASV81</strain>
    </source>
</reference>
<evidence type="ECO:0000256" key="1">
    <source>
        <dbReference type="SAM" id="Phobius"/>
    </source>
</evidence>
<keyword evidence="1" id="KW-0812">Transmembrane</keyword>
<gene>
    <name evidence="2" type="ORF">RBR11_01475</name>
</gene>
<feature type="transmembrane region" description="Helical" evidence="1">
    <location>
        <begin position="705"/>
        <end position="728"/>
    </location>
</feature>
<accession>A0ABU0XCZ8</accession>
<dbReference type="EMBL" id="JAVFCB010000001">
    <property type="protein sequence ID" value="MDQ4212584.1"/>
    <property type="molecule type" value="Genomic_DNA"/>
</dbReference>
<proteinExistence type="predicted"/>